<dbReference type="Proteomes" id="UP001056778">
    <property type="component" value="Chromosome 3"/>
</dbReference>
<evidence type="ECO:0000313" key="1">
    <source>
        <dbReference type="EMBL" id="KAI4466453.1"/>
    </source>
</evidence>
<gene>
    <name evidence="1" type="ORF">MML48_3g00003596</name>
</gene>
<evidence type="ECO:0000313" key="2">
    <source>
        <dbReference type="Proteomes" id="UP001056778"/>
    </source>
</evidence>
<sequence length="1389" mass="153505">MMRRAVRTDRDMNNSNSDQHSFVQEEPIPTHTWPPESFDATSGDEDSLMGLGSSAANKANANSISSVNGNLIVDPIERRTNAMQILHALLYESNALSPYLIEMLQAKDAQGQTPFMLAVSSRCYPAALELFERITQLSSTAEQEEMIFPKGSNPDHSPLHVLCCNDTCSFTWTGAEHINQDIFECRTCGLTGSLCCCTECARVCHKGHDCKLKRTSPTAYCDCWEKCKCKALVMGNQSVRYELLIRLVRDTNLVVLPNARGENILLFLAQTVGRQNQEQRQYRAARPRTASANSRNKTPSSDVEVDVPEHDLEPPRFSRKALEHLLTDWRAVQSMILTGTKEQRDPQLNEQPYVGNQTGTTLLDKFTHSLIVKCYLEALEILVDTLVREMKKSDVEHVKVATLVARRFVRSVVRIFVIFNIELAPMSKKRTFNSHNQPISKCRKVFRSLVTLAIQELGETADSLIAPVRLGVARPTAPFSLATTINEIISGSEELFLVDPLAPPGTRSPTTNSNLSVAEPLPFLADAVRRAAASSRDLDDANDGESMAIDNDDDNASEHADGPTYREIPIVRSVSLNEGENQEAPSEQQESNAGQGEDSDPELDLLAETESDSDDNHSNQDAASAQRSVQTGATAGSDTGMLLFPEDESGESSQQEEEESEAGETDEQDTEDYTLTDEQLERRRSRYSNAAGHGPRTNLAPQNMQWAIRSREASRSASVRIAGGSNLVFIDPSTLRRSTTANTAVAASSEPVTMATTASCLSRAFGIVIRQISDLLSLMQDLHQVPPTPFAHLDVTQDDICNIQIYLEFRLKDTWDWLLTVMDATEAQLRFGASLTHSSDLTHLVTQSTPITLRRVNSTVRNNRNNQVSGSTATGSTRIVGFTSNVENSRSRPERDESPVYYFLSIRHLSIIQSTTDILGVDANAARREFLSYCLSLMRAHNGEHLDSLPILDVSALKHVAYVFDALIYYMRSGTNTDTNENEVLREGLPLPSWNDQDENENEEGEEEIPVAMETESLDDQEVSNIASMSNSMHNSSLSSSGKGRKHSFFQRSESTLCLGCPPPDPFEMPMAEALPLADQPHLLQPNARREDLFGIPKQPVTLSSSNSNPTNPLESLPERLSLSSRTSDFAMFHPAKANQPISSSFNVMGPNPLHYPPNFAENNVATPPEPPTNAPPNVSKEVQVQTDIAIPNYRQISSRPQIIVSPRKNAQDFLKHNSTSMFSNDIGPDFVIQNINCNSPAPNSNLTPLSSRSPNKSVIVRAGSSTSQKVGDTDIIMSVENQQPETLENQEISANVTVVTTPTTNSIELLRPSIGQSVSQDLLLGRWRLSLDLFGRVFMEDVALEPGSIVSELGGFPVKEAKFRRDMEKLRNNQPRDLTLSKVNINEF</sequence>
<dbReference type="EMBL" id="CM043017">
    <property type="protein sequence ID" value="KAI4466453.1"/>
    <property type="molecule type" value="Genomic_DNA"/>
</dbReference>
<name>A0ACB9TI22_HOLOL</name>
<organism evidence="1 2">
    <name type="scientific">Holotrichia oblita</name>
    <name type="common">Chafer beetle</name>
    <dbReference type="NCBI Taxonomy" id="644536"/>
    <lineage>
        <taxon>Eukaryota</taxon>
        <taxon>Metazoa</taxon>
        <taxon>Ecdysozoa</taxon>
        <taxon>Arthropoda</taxon>
        <taxon>Hexapoda</taxon>
        <taxon>Insecta</taxon>
        <taxon>Pterygota</taxon>
        <taxon>Neoptera</taxon>
        <taxon>Endopterygota</taxon>
        <taxon>Coleoptera</taxon>
        <taxon>Polyphaga</taxon>
        <taxon>Scarabaeiformia</taxon>
        <taxon>Scarabaeidae</taxon>
        <taxon>Melolonthinae</taxon>
        <taxon>Holotrichia</taxon>
    </lineage>
</organism>
<reference evidence="1" key="1">
    <citation type="submission" date="2022-04" db="EMBL/GenBank/DDBJ databases">
        <title>Chromosome-scale genome assembly of Holotrichia oblita Faldermann.</title>
        <authorList>
            <person name="Rongchong L."/>
        </authorList>
    </citation>
    <scope>NUCLEOTIDE SEQUENCE</scope>
    <source>
        <strain evidence="1">81SQS9</strain>
    </source>
</reference>
<accession>A0ACB9TI22</accession>
<keyword evidence="2" id="KW-1185">Reference proteome</keyword>
<protein>
    <submittedName>
        <fullName evidence="1">E3 ubiquitin-protein ligase ubr5</fullName>
    </submittedName>
</protein>
<proteinExistence type="predicted"/>
<comment type="caution">
    <text evidence="1">The sequence shown here is derived from an EMBL/GenBank/DDBJ whole genome shotgun (WGS) entry which is preliminary data.</text>
</comment>